<name>A0A7W7Y1M6_9GAMM</name>
<dbReference type="AlphaFoldDB" id="A0A7W7Y1M6"/>
<gene>
    <name evidence="2" type="ORF">HNQ58_002363</name>
</gene>
<proteinExistence type="predicted"/>
<dbReference type="RefSeq" id="WP_183949110.1">
    <property type="nucleotide sequence ID" value="NZ_JACHHX010000019.1"/>
</dbReference>
<evidence type="ECO:0000313" key="2">
    <source>
        <dbReference type="EMBL" id="MBB5016448.1"/>
    </source>
</evidence>
<organism evidence="2 3">
    <name type="scientific">Rehaibacterium terrae</name>
    <dbReference type="NCBI Taxonomy" id="1341696"/>
    <lineage>
        <taxon>Bacteria</taxon>
        <taxon>Pseudomonadati</taxon>
        <taxon>Pseudomonadota</taxon>
        <taxon>Gammaproteobacteria</taxon>
        <taxon>Lysobacterales</taxon>
        <taxon>Lysobacteraceae</taxon>
        <taxon>Rehaibacterium</taxon>
    </lineage>
</organism>
<protein>
    <submittedName>
        <fullName evidence="2">Uncharacterized protein involved in cysteine biosynthesis</fullName>
    </submittedName>
</protein>
<dbReference type="EMBL" id="JACHHX010000019">
    <property type="protein sequence ID" value="MBB5016448.1"/>
    <property type="molecule type" value="Genomic_DNA"/>
</dbReference>
<evidence type="ECO:0000256" key="1">
    <source>
        <dbReference type="SAM" id="Phobius"/>
    </source>
</evidence>
<keyword evidence="1" id="KW-1133">Transmembrane helix</keyword>
<accession>A0A7W7Y1M6</accession>
<keyword evidence="1" id="KW-0472">Membrane</keyword>
<sequence length="128" mass="14051">MFPDAIGPRPLNAALAVQGEVTVLRENEIVTTEVVAKEYRLNEPLAREIVAEETQRALRRSWVAWLVFLAGLGVSGYLYFAPGADKTTALWVLIGSISAWMLVGRYLAGPAIRKAAQAKAARLHQLYS</sequence>
<dbReference type="Proteomes" id="UP000519004">
    <property type="component" value="Unassembled WGS sequence"/>
</dbReference>
<feature type="transmembrane region" description="Helical" evidence="1">
    <location>
        <begin position="62"/>
        <end position="82"/>
    </location>
</feature>
<comment type="caution">
    <text evidence="2">The sequence shown here is derived from an EMBL/GenBank/DDBJ whole genome shotgun (WGS) entry which is preliminary data.</text>
</comment>
<evidence type="ECO:0000313" key="3">
    <source>
        <dbReference type="Proteomes" id="UP000519004"/>
    </source>
</evidence>
<keyword evidence="1" id="KW-0812">Transmembrane</keyword>
<feature type="transmembrane region" description="Helical" evidence="1">
    <location>
        <begin position="88"/>
        <end position="108"/>
    </location>
</feature>
<keyword evidence="3" id="KW-1185">Reference proteome</keyword>
<reference evidence="2 3" key="1">
    <citation type="submission" date="2020-08" db="EMBL/GenBank/DDBJ databases">
        <title>Genomic Encyclopedia of Type Strains, Phase IV (KMG-IV): sequencing the most valuable type-strain genomes for metagenomic binning, comparative biology and taxonomic classification.</title>
        <authorList>
            <person name="Goeker M."/>
        </authorList>
    </citation>
    <scope>NUCLEOTIDE SEQUENCE [LARGE SCALE GENOMIC DNA]</scope>
    <source>
        <strain evidence="2 3">DSM 25897</strain>
    </source>
</reference>